<dbReference type="Gene3D" id="1.10.3210.10">
    <property type="entry name" value="Hypothetical protein af1432"/>
    <property type="match status" value="1"/>
</dbReference>
<dbReference type="EMBL" id="FPHQ01000129">
    <property type="protein sequence ID" value="SFV76656.1"/>
    <property type="molecule type" value="Genomic_DNA"/>
</dbReference>
<accession>A0A1W1D8B2</accession>
<evidence type="ECO:0000313" key="1">
    <source>
        <dbReference type="EMBL" id="SFV76656.1"/>
    </source>
</evidence>
<proteinExistence type="predicted"/>
<sequence length="116" mass="13217">MVLSYFAYFHDCMRENEGRDKGHGPRGAVFAMKHRDIIELNDVQFKQLTDACKGHTYGTRPECITINTCWDADRLDLGRVGIAPDSSYLHNEEAKRIADECDFENLNEFEVEVTGG</sequence>
<protein>
    <submittedName>
        <fullName evidence="1">Uncharacterized protein</fullName>
    </submittedName>
</protein>
<reference evidence="1" key="1">
    <citation type="submission" date="2016-10" db="EMBL/GenBank/DDBJ databases">
        <authorList>
            <person name="de Groot N.N."/>
        </authorList>
    </citation>
    <scope>NUCLEOTIDE SEQUENCE</scope>
</reference>
<gene>
    <name evidence="1" type="ORF">MNB_SUP05-10-460</name>
</gene>
<dbReference type="SUPFAM" id="SSF109604">
    <property type="entry name" value="HD-domain/PDEase-like"/>
    <property type="match status" value="1"/>
</dbReference>
<organism evidence="1">
    <name type="scientific">hydrothermal vent metagenome</name>
    <dbReference type="NCBI Taxonomy" id="652676"/>
    <lineage>
        <taxon>unclassified sequences</taxon>
        <taxon>metagenomes</taxon>
        <taxon>ecological metagenomes</taxon>
    </lineage>
</organism>
<name>A0A1W1D8B2_9ZZZZ</name>
<dbReference type="AlphaFoldDB" id="A0A1W1D8B2"/>